<feature type="domain" description="Histidine kinase" evidence="4">
    <location>
        <begin position="182"/>
        <end position="397"/>
    </location>
</feature>
<gene>
    <name evidence="5" type="ORF">GCM10023149_33080</name>
</gene>
<dbReference type="PROSITE" id="PS50109">
    <property type="entry name" value="HIS_KIN"/>
    <property type="match status" value="1"/>
</dbReference>
<evidence type="ECO:0000256" key="2">
    <source>
        <dbReference type="ARBA" id="ARBA00012438"/>
    </source>
</evidence>
<keyword evidence="6" id="KW-1185">Reference proteome</keyword>
<comment type="catalytic activity">
    <reaction evidence="1">
        <text>ATP + protein L-histidine = ADP + protein N-phospho-L-histidine.</text>
        <dbReference type="EC" id="2.7.13.3"/>
    </reaction>
</comment>
<dbReference type="InterPro" id="IPR036097">
    <property type="entry name" value="HisK_dim/P_sf"/>
</dbReference>
<dbReference type="RefSeq" id="WP_345212244.1">
    <property type="nucleotide sequence ID" value="NZ_BAABFT010000009.1"/>
</dbReference>
<reference evidence="6" key="1">
    <citation type="journal article" date="2019" name="Int. J. Syst. Evol. Microbiol.">
        <title>The Global Catalogue of Microorganisms (GCM) 10K type strain sequencing project: providing services to taxonomists for standard genome sequencing and annotation.</title>
        <authorList>
            <consortium name="The Broad Institute Genomics Platform"/>
            <consortium name="The Broad Institute Genome Sequencing Center for Infectious Disease"/>
            <person name="Wu L."/>
            <person name="Ma J."/>
        </authorList>
    </citation>
    <scope>NUCLEOTIDE SEQUENCE [LARGE SCALE GENOMIC DNA]</scope>
    <source>
        <strain evidence="6">JCM 17705</strain>
    </source>
</reference>
<accession>A0ABP8GRT6</accession>
<sequence length="404" mass="45518">MTAIVSITLENEMDLVLAHKRSMKVAERLGLTVATQTTFATAVSEIARTVIEHTDTGILEIGLDQYKTRYSLVANITFEKEIRFTNADSGFYYAQKLVPEFELSESANSNLITLKIGLPRSLKLDPVKVNILKNHFEEESPLNAYEEIKQRNATLNRLATEKDEELRQSKLIDEKKTEFISVASHEIKTPLTILKAYTQLANATKEPVSDHLRGLLNKIDIQSNKLHALVQQLLDISRIENGNLQYNIQPANLNEFLRGQIAVMEHILPHHRFEIILGDDVQVLIDELRMEQVMANLLGNAGKYSDKNTRIVLQTKKTVPGSVTVTISDEGRGMSPEVMTSVFDKFYRAKDVIKSHTGLGMGLYITSKIVTDHHGKIWVESEEGKGSAFCFTLPLIIEKNERES</sequence>
<dbReference type="InterPro" id="IPR003594">
    <property type="entry name" value="HATPase_dom"/>
</dbReference>
<dbReference type="EC" id="2.7.13.3" evidence="2"/>
<dbReference type="Pfam" id="PF02518">
    <property type="entry name" value="HATPase_c"/>
    <property type="match status" value="1"/>
</dbReference>
<keyword evidence="3" id="KW-0597">Phosphoprotein</keyword>
<dbReference type="Proteomes" id="UP001500582">
    <property type="component" value="Unassembled WGS sequence"/>
</dbReference>
<proteinExistence type="predicted"/>
<dbReference type="PRINTS" id="PR00344">
    <property type="entry name" value="BCTRLSENSOR"/>
</dbReference>
<dbReference type="InterPro" id="IPR004358">
    <property type="entry name" value="Sig_transdc_His_kin-like_C"/>
</dbReference>
<dbReference type="SUPFAM" id="SSF47384">
    <property type="entry name" value="Homodimeric domain of signal transducing histidine kinase"/>
    <property type="match status" value="1"/>
</dbReference>
<dbReference type="InterPro" id="IPR003661">
    <property type="entry name" value="HisK_dim/P_dom"/>
</dbReference>
<dbReference type="Gene3D" id="1.10.287.130">
    <property type="match status" value="1"/>
</dbReference>
<name>A0ABP8GRT6_9SPHI</name>
<protein>
    <recommendedName>
        <fullName evidence="2">histidine kinase</fullName>
        <ecNumber evidence="2">2.7.13.3</ecNumber>
    </recommendedName>
</protein>
<evidence type="ECO:0000256" key="1">
    <source>
        <dbReference type="ARBA" id="ARBA00000085"/>
    </source>
</evidence>
<dbReference type="CDD" id="cd00082">
    <property type="entry name" value="HisKA"/>
    <property type="match status" value="1"/>
</dbReference>
<evidence type="ECO:0000256" key="3">
    <source>
        <dbReference type="ARBA" id="ARBA00022553"/>
    </source>
</evidence>
<dbReference type="Gene3D" id="3.30.565.10">
    <property type="entry name" value="Histidine kinase-like ATPase, C-terminal domain"/>
    <property type="match status" value="1"/>
</dbReference>
<dbReference type="PANTHER" id="PTHR43547:SF2">
    <property type="entry name" value="HYBRID SIGNAL TRANSDUCTION HISTIDINE KINASE C"/>
    <property type="match status" value="1"/>
</dbReference>
<evidence type="ECO:0000313" key="5">
    <source>
        <dbReference type="EMBL" id="GAA4328851.1"/>
    </source>
</evidence>
<dbReference type="Pfam" id="PF00512">
    <property type="entry name" value="HisKA"/>
    <property type="match status" value="1"/>
</dbReference>
<evidence type="ECO:0000313" key="6">
    <source>
        <dbReference type="Proteomes" id="UP001500582"/>
    </source>
</evidence>
<dbReference type="PANTHER" id="PTHR43547">
    <property type="entry name" value="TWO-COMPONENT HISTIDINE KINASE"/>
    <property type="match status" value="1"/>
</dbReference>
<dbReference type="SMART" id="SM00387">
    <property type="entry name" value="HATPase_c"/>
    <property type="match status" value="1"/>
</dbReference>
<organism evidence="5 6">
    <name type="scientific">Mucilaginibacter gynuensis</name>
    <dbReference type="NCBI Taxonomy" id="1302236"/>
    <lineage>
        <taxon>Bacteria</taxon>
        <taxon>Pseudomonadati</taxon>
        <taxon>Bacteroidota</taxon>
        <taxon>Sphingobacteriia</taxon>
        <taxon>Sphingobacteriales</taxon>
        <taxon>Sphingobacteriaceae</taxon>
        <taxon>Mucilaginibacter</taxon>
    </lineage>
</organism>
<evidence type="ECO:0000259" key="4">
    <source>
        <dbReference type="PROSITE" id="PS50109"/>
    </source>
</evidence>
<dbReference type="InterPro" id="IPR005467">
    <property type="entry name" value="His_kinase_dom"/>
</dbReference>
<dbReference type="InterPro" id="IPR036890">
    <property type="entry name" value="HATPase_C_sf"/>
</dbReference>
<dbReference type="SMART" id="SM00388">
    <property type="entry name" value="HisKA"/>
    <property type="match status" value="1"/>
</dbReference>
<dbReference type="EMBL" id="BAABFT010000009">
    <property type="protein sequence ID" value="GAA4328851.1"/>
    <property type="molecule type" value="Genomic_DNA"/>
</dbReference>
<dbReference type="SUPFAM" id="SSF55874">
    <property type="entry name" value="ATPase domain of HSP90 chaperone/DNA topoisomerase II/histidine kinase"/>
    <property type="match status" value="1"/>
</dbReference>
<comment type="caution">
    <text evidence="5">The sequence shown here is derived from an EMBL/GenBank/DDBJ whole genome shotgun (WGS) entry which is preliminary data.</text>
</comment>